<dbReference type="AlphaFoldDB" id="A0A814A6W9"/>
<evidence type="ECO:0000313" key="1">
    <source>
        <dbReference type="EMBL" id="CAF0910466.1"/>
    </source>
</evidence>
<gene>
    <name evidence="1" type="ORF">OXX778_LOCUS11875</name>
</gene>
<organism evidence="1 2">
    <name type="scientific">Brachionus calyciflorus</name>
    <dbReference type="NCBI Taxonomy" id="104777"/>
    <lineage>
        <taxon>Eukaryota</taxon>
        <taxon>Metazoa</taxon>
        <taxon>Spiralia</taxon>
        <taxon>Gnathifera</taxon>
        <taxon>Rotifera</taxon>
        <taxon>Eurotatoria</taxon>
        <taxon>Monogononta</taxon>
        <taxon>Pseudotrocha</taxon>
        <taxon>Ploima</taxon>
        <taxon>Brachionidae</taxon>
        <taxon>Brachionus</taxon>
    </lineage>
</organism>
<sequence>MCVATNRVMQVKDDTVIKVSGKHMHDKLTDVEIKLLTAKRELKASFSTEIMEISGLPKKWKFIRDLSKRENNLKEAKTTLSIIMRKIKLG</sequence>
<comment type="caution">
    <text evidence="1">The sequence shown here is derived from an EMBL/GenBank/DDBJ whole genome shotgun (WGS) entry which is preliminary data.</text>
</comment>
<reference evidence="1" key="1">
    <citation type="submission" date="2021-02" db="EMBL/GenBank/DDBJ databases">
        <authorList>
            <person name="Nowell W R."/>
        </authorList>
    </citation>
    <scope>NUCLEOTIDE SEQUENCE</scope>
    <source>
        <strain evidence="1">Ploen Becks lab</strain>
    </source>
</reference>
<proteinExistence type="predicted"/>
<protein>
    <submittedName>
        <fullName evidence="1">Uncharacterized protein</fullName>
    </submittedName>
</protein>
<name>A0A814A6W9_9BILA</name>
<dbReference type="Proteomes" id="UP000663879">
    <property type="component" value="Unassembled WGS sequence"/>
</dbReference>
<dbReference type="EMBL" id="CAJNOC010002067">
    <property type="protein sequence ID" value="CAF0910466.1"/>
    <property type="molecule type" value="Genomic_DNA"/>
</dbReference>
<keyword evidence="2" id="KW-1185">Reference proteome</keyword>
<evidence type="ECO:0000313" key="2">
    <source>
        <dbReference type="Proteomes" id="UP000663879"/>
    </source>
</evidence>
<accession>A0A814A6W9</accession>